<dbReference type="AlphaFoldDB" id="C8PE50"/>
<sequence>MGLKARFAIGRLSKIFKNLICFGDARVKFKMYNGVSKSSFVHCRAFCESVFWWKSKTLKV</sequence>
<name>C8PE50_9BACT</name>
<evidence type="ECO:0000313" key="1">
    <source>
        <dbReference type="EMBL" id="EEV18923.1"/>
    </source>
</evidence>
<gene>
    <name evidence="1" type="ORF">CAMGR0001_2400</name>
</gene>
<keyword evidence="2" id="KW-1185">Reference proteome</keyword>
<evidence type="ECO:0000313" key="2">
    <source>
        <dbReference type="Proteomes" id="UP000005709"/>
    </source>
</evidence>
<dbReference type="EMBL" id="ACYG01000005">
    <property type="protein sequence ID" value="EEV18923.1"/>
    <property type="molecule type" value="Genomic_DNA"/>
</dbReference>
<accession>C8PE50</accession>
<protein>
    <submittedName>
        <fullName evidence="1">Uncharacterized protein</fullName>
    </submittedName>
</protein>
<organism evidence="1 2">
    <name type="scientific">Campylobacter gracilis RM3268</name>
    <dbReference type="NCBI Taxonomy" id="553220"/>
    <lineage>
        <taxon>Bacteria</taxon>
        <taxon>Pseudomonadati</taxon>
        <taxon>Campylobacterota</taxon>
        <taxon>Epsilonproteobacteria</taxon>
        <taxon>Campylobacterales</taxon>
        <taxon>Campylobacteraceae</taxon>
        <taxon>Campylobacter</taxon>
    </lineage>
</organism>
<comment type="caution">
    <text evidence="1">The sequence shown here is derived from an EMBL/GenBank/DDBJ whole genome shotgun (WGS) entry which is preliminary data.</text>
</comment>
<dbReference type="Proteomes" id="UP000005709">
    <property type="component" value="Unassembled WGS sequence"/>
</dbReference>
<reference evidence="1 2" key="1">
    <citation type="submission" date="2009-07" db="EMBL/GenBank/DDBJ databases">
        <authorList>
            <person name="Madupu R."/>
            <person name="Sebastian Y."/>
            <person name="Durkin A.S."/>
            <person name="Torralba M."/>
            <person name="Methe B."/>
            <person name="Sutton G.G."/>
            <person name="Strausberg R.L."/>
            <person name="Nelson K.E."/>
        </authorList>
    </citation>
    <scope>NUCLEOTIDE SEQUENCE [LARGE SCALE GENOMIC DNA]</scope>
    <source>
        <strain evidence="1 2">RM3268</strain>
    </source>
</reference>
<proteinExistence type="predicted"/>